<dbReference type="PANTHER" id="PTHR30157">
    <property type="entry name" value="FERRIC REDUCTASE, NADPH-DEPENDENT"/>
    <property type="match status" value="1"/>
</dbReference>
<evidence type="ECO:0000256" key="3">
    <source>
        <dbReference type="ARBA" id="ARBA00022691"/>
    </source>
</evidence>
<dbReference type="Gene3D" id="2.40.30.10">
    <property type="entry name" value="Translation factors"/>
    <property type="match status" value="1"/>
</dbReference>
<dbReference type="InterPro" id="IPR017938">
    <property type="entry name" value="Riboflavin_synthase-like_b-brl"/>
</dbReference>
<dbReference type="SUPFAM" id="SSF46785">
    <property type="entry name" value="Winged helix' DNA-binding domain"/>
    <property type="match status" value="1"/>
</dbReference>
<dbReference type="CDD" id="cd06193">
    <property type="entry name" value="siderophore_interacting"/>
    <property type="match status" value="1"/>
</dbReference>
<keyword evidence="1" id="KW-0489">Methyltransferase</keyword>
<dbReference type="Gene3D" id="3.40.50.150">
    <property type="entry name" value="Vaccinia Virus protein VP39"/>
    <property type="match status" value="1"/>
</dbReference>
<keyword evidence="3" id="KW-0949">S-adenosyl-L-methionine</keyword>
<dbReference type="InterPro" id="IPR012967">
    <property type="entry name" value="COMT_dimerisation"/>
</dbReference>
<dbReference type="Pfam" id="PF00891">
    <property type="entry name" value="Methyltransf_2"/>
    <property type="match status" value="1"/>
</dbReference>
<gene>
    <name evidence="5" type="ORF">WIS52_16790</name>
</gene>
<dbReference type="Pfam" id="PF08100">
    <property type="entry name" value="Dimerisation"/>
    <property type="match status" value="1"/>
</dbReference>
<keyword evidence="2" id="KW-0808">Transferase</keyword>
<dbReference type="EMBL" id="JBEDNQ010000006">
    <property type="protein sequence ID" value="MEQ3552133.1"/>
    <property type="molecule type" value="Genomic_DNA"/>
</dbReference>
<dbReference type="SUPFAM" id="SSF63380">
    <property type="entry name" value="Riboflavin synthase domain-like"/>
    <property type="match status" value="1"/>
</dbReference>
<dbReference type="PROSITE" id="PS51384">
    <property type="entry name" value="FAD_FR"/>
    <property type="match status" value="1"/>
</dbReference>
<dbReference type="PANTHER" id="PTHR30157:SF0">
    <property type="entry name" value="NADPH-DEPENDENT FERRIC-CHELATE REDUCTASE"/>
    <property type="match status" value="1"/>
</dbReference>
<accession>A0ABV1KE17</accession>
<proteinExistence type="predicted"/>
<dbReference type="Pfam" id="PF08021">
    <property type="entry name" value="FAD_binding_9"/>
    <property type="match status" value="1"/>
</dbReference>
<dbReference type="InterPro" id="IPR007037">
    <property type="entry name" value="SIP_rossman_dom"/>
</dbReference>
<dbReference type="InterPro" id="IPR036388">
    <property type="entry name" value="WH-like_DNA-bd_sf"/>
</dbReference>
<dbReference type="SUPFAM" id="SSF53335">
    <property type="entry name" value="S-adenosyl-L-methionine-dependent methyltransferases"/>
    <property type="match status" value="1"/>
</dbReference>
<dbReference type="Proteomes" id="UP001494902">
    <property type="component" value="Unassembled WGS sequence"/>
</dbReference>
<dbReference type="Gene3D" id="3.40.50.80">
    <property type="entry name" value="Nucleotide-binding domain of ferredoxin-NADP reductase (FNR) module"/>
    <property type="match status" value="1"/>
</dbReference>
<comment type="caution">
    <text evidence="5">The sequence shown here is derived from an EMBL/GenBank/DDBJ whole genome shotgun (WGS) entry which is preliminary data.</text>
</comment>
<reference evidence="5 6" key="1">
    <citation type="submission" date="2024-03" db="EMBL/GenBank/DDBJ databases">
        <title>Draft genome sequence of Pseudonocardia nematodicida JCM 31783.</title>
        <authorList>
            <person name="Butdee W."/>
            <person name="Duangmal K."/>
        </authorList>
    </citation>
    <scope>NUCLEOTIDE SEQUENCE [LARGE SCALE GENOMIC DNA]</scope>
    <source>
        <strain evidence="5 6">JCM 31783</strain>
    </source>
</reference>
<dbReference type="InterPro" id="IPR039261">
    <property type="entry name" value="FNR_nucleotide-bd"/>
</dbReference>
<organism evidence="5 6">
    <name type="scientific">Pseudonocardia nematodicida</name>
    <dbReference type="NCBI Taxonomy" id="1206997"/>
    <lineage>
        <taxon>Bacteria</taxon>
        <taxon>Bacillati</taxon>
        <taxon>Actinomycetota</taxon>
        <taxon>Actinomycetes</taxon>
        <taxon>Pseudonocardiales</taxon>
        <taxon>Pseudonocardiaceae</taxon>
        <taxon>Pseudonocardia</taxon>
    </lineage>
</organism>
<evidence type="ECO:0000313" key="5">
    <source>
        <dbReference type="EMBL" id="MEQ3552133.1"/>
    </source>
</evidence>
<protein>
    <submittedName>
        <fullName evidence="5">Siderophore-interacting protein</fullName>
    </submittedName>
</protein>
<dbReference type="RefSeq" id="WP_349299199.1">
    <property type="nucleotide sequence ID" value="NZ_JBEDNQ010000006.1"/>
</dbReference>
<evidence type="ECO:0000256" key="2">
    <source>
        <dbReference type="ARBA" id="ARBA00022679"/>
    </source>
</evidence>
<dbReference type="Gene3D" id="1.10.10.10">
    <property type="entry name" value="Winged helix-like DNA-binding domain superfamily/Winged helix DNA-binding domain"/>
    <property type="match status" value="1"/>
</dbReference>
<dbReference type="InterPro" id="IPR016461">
    <property type="entry name" value="COMT-like"/>
</dbReference>
<dbReference type="InterPro" id="IPR029063">
    <property type="entry name" value="SAM-dependent_MTases_sf"/>
</dbReference>
<sequence length="626" mass="66554">MPKTSRPVTVHPITVREVQVIRTLDVTPGMRRVTLGGPQLRAFTSANGFERPAFDSPGFDDSIRLIFPYPGEAEPVLPIQGAGGVTFAPGRRPLSKAYSVRRWDPHTGELDVDVVRHGVGVATTWAYRAVPGDRIHLGGPSSSKAVPVGADRLLVAGDETALPAIARLLDELPATAQAQVFVEVAERSHVQQLRELPGVTVRWLVRDGAEAGTAGLLLDAIRGAGWAPGRSFAWVAGEQAEARDIRRHLVEERGIPKADVEFTGYWRRTGAVARDDDAAVPDVEATTGAFDRFHELTELVPPIALRVAAGLGVGDLISRGVTDVAGLAARTGSDARALGKLLRYLRTVEVLRETSPGHYGLTELGEFLTAEIWIDALDPAGAVGRQWLGLLGLEESVRTGGASYATVTGRDFAALRREQSYEDAFLESVARSATWLAEPLAKAPALAGVGHLVIHSAGAGVQAREIATADPGMRITLCALPAQADWLRRDLAESIPDDGTRARVTVVEQSLFEPSPAADAVLLVEVLGPLPDADAAHALRRASAGLGPGGRVLLVDDTTDPGAWDEHDAEADLLALTRDGTGLRTPAELLSVIELAGLRVETTDVLGWRSTLYRLVPAVAGAESPR</sequence>
<dbReference type="InterPro" id="IPR036390">
    <property type="entry name" value="WH_DNA-bd_sf"/>
</dbReference>
<keyword evidence="6" id="KW-1185">Reference proteome</keyword>
<feature type="domain" description="FAD-binding FR-type" evidence="4">
    <location>
        <begin position="13"/>
        <end position="147"/>
    </location>
</feature>
<evidence type="ECO:0000259" key="4">
    <source>
        <dbReference type="PROSITE" id="PS51384"/>
    </source>
</evidence>
<dbReference type="InterPro" id="IPR001077">
    <property type="entry name" value="COMT_C"/>
</dbReference>
<evidence type="ECO:0000256" key="1">
    <source>
        <dbReference type="ARBA" id="ARBA00022603"/>
    </source>
</evidence>
<dbReference type="InterPro" id="IPR039374">
    <property type="entry name" value="SIP_fam"/>
</dbReference>
<dbReference type="InterPro" id="IPR017927">
    <property type="entry name" value="FAD-bd_FR_type"/>
</dbReference>
<dbReference type="Pfam" id="PF04954">
    <property type="entry name" value="SIP"/>
    <property type="match status" value="1"/>
</dbReference>
<evidence type="ECO:0000313" key="6">
    <source>
        <dbReference type="Proteomes" id="UP001494902"/>
    </source>
</evidence>
<dbReference type="PROSITE" id="PS51683">
    <property type="entry name" value="SAM_OMT_II"/>
    <property type="match status" value="1"/>
</dbReference>
<name>A0ABV1KE17_9PSEU</name>
<dbReference type="InterPro" id="IPR013113">
    <property type="entry name" value="SIP_FAD-bd"/>
</dbReference>
<dbReference type="Gene3D" id="1.10.287.1350">
    <property type="match status" value="1"/>
</dbReference>